<dbReference type="PANTHER" id="PTHR18460:SF3">
    <property type="entry name" value="TELO2-INTERACTING PROTEIN 1 HOMOLOG"/>
    <property type="match status" value="1"/>
</dbReference>
<dbReference type="GO" id="GO:0005737">
    <property type="term" value="C:cytoplasm"/>
    <property type="evidence" value="ECO:0007669"/>
    <property type="project" value="TreeGrafter"/>
</dbReference>
<dbReference type="GO" id="GO:0003676">
    <property type="term" value="F:nucleic acid binding"/>
    <property type="evidence" value="ECO:0007669"/>
    <property type="project" value="InterPro"/>
</dbReference>
<comment type="caution">
    <text evidence="3">The sequence shown here is derived from an EMBL/GenBank/DDBJ whole genome shotgun (WGS) entry which is preliminary data.</text>
</comment>
<name>A0A9Q0M3L8_BLOTA</name>
<dbReference type="InterPro" id="IPR016024">
    <property type="entry name" value="ARM-type_fold"/>
</dbReference>
<organism evidence="3 4">
    <name type="scientific">Blomia tropicalis</name>
    <name type="common">Mite</name>
    <dbReference type="NCBI Taxonomy" id="40697"/>
    <lineage>
        <taxon>Eukaryota</taxon>
        <taxon>Metazoa</taxon>
        <taxon>Ecdysozoa</taxon>
        <taxon>Arthropoda</taxon>
        <taxon>Chelicerata</taxon>
        <taxon>Arachnida</taxon>
        <taxon>Acari</taxon>
        <taxon>Acariformes</taxon>
        <taxon>Sarcoptiformes</taxon>
        <taxon>Astigmata</taxon>
        <taxon>Glycyphagoidea</taxon>
        <taxon>Echimyopodidae</taxon>
        <taxon>Blomia</taxon>
    </lineage>
</organism>
<feature type="domain" description="CCHC-type" evidence="2">
    <location>
        <begin position="1197"/>
        <end position="1211"/>
    </location>
</feature>
<dbReference type="Pfam" id="PF24181">
    <property type="entry name" value="TPR_TTI1_C"/>
    <property type="match status" value="1"/>
</dbReference>
<keyword evidence="1" id="KW-0479">Metal-binding</keyword>
<dbReference type="GO" id="GO:0008270">
    <property type="term" value="F:zinc ion binding"/>
    <property type="evidence" value="ECO:0007669"/>
    <property type="project" value="UniProtKB-KW"/>
</dbReference>
<dbReference type="SUPFAM" id="SSF48371">
    <property type="entry name" value="ARM repeat"/>
    <property type="match status" value="1"/>
</dbReference>
<evidence type="ECO:0000313" key="4">
    <source>
        <dbReference type="Proteomes" id="UP001142055"/>
    </source>
</evidence>
<reference evidence="3" key="1">
    <citation type="submission" date="2022-12" db="EMBL/GenBank/DDBJ databases">
        <title>Genome assemblies of Blomia tropicalis.</title>
        <authorList>
            <person name="Cui Y."/>
        </authorList>
    </citation>
    <scope>NUCLEOTIDE SEQUENCE</scope>
    <source>
        <tissue evidence="3">Adult mites</tissue>
    </source>
</reference>
<keyword evidence="1" id="KW-0862">Zinc</keyword>
<evidence type="ECO:0000256" key="1">
    <source>
        <dbReference type="PROSITE-ProRule" id="PRU00047"/>
    </source>
</evidence>
<evidence type="ECO:0000259" key="2">
    <source>
        <dbReference type="PROSITE" id="PS50158"/>
    </source>
</evidence>
<keyword evidence="4" id="KW-1185">Reference proteome</keyword>
<dbReference type="AlphaFoldDB" id="A0A9Q0M3L8"/>
<dbReference type="InterPro" id="IPR052587">
    <property type="entry name" value="TELO2-interacting_protein_1"/>
</dbReference>
<sequence length="1224" mass="143666">MATLDSTSIQSKSIFVELRNLWNDCKQFPSTDSISSYKQFFLRDDIPTQFYQPIETYLLAPFPDIIINITNIVTKNEKPKSSEQLLLQPYLVKKLSVDLLLVIHLKFVSLNPDDINLLYSEEYFIEDHSAKKTAFLLPRTASTIFGLISLCSGQDYYLLPNSLLTSLIDLLNVSIYITFKPYRIYSSNVNNLEPSMLEVDFTEHWFDETTNNLEKIFVRVIDVLIEHPDQEVRSKLQKLSSSLLMVDCQKFVVKFAKILLRVQLAYYVNDPSCLDFMNRFGNRVSNQLFEEFGHINNLLHEELFVLIKKIPLMIRNKRLDQALSIEQEKHLLNNDSLVSLFRILIGYFHVLQNQGISKFFKIDQHKFEFIRTFVNVSELDFDLNEDVFIMDRYESIEHDSFNWYNHRFKNLNTKSLQDIYQSTIQNLCGYLSFNTFQVFFDHFLELLHQSDFDPNFLLVFNIFLFNIECNQSLKPYIIELIHLYRKNIDLAKLEQVANETIHSGQNNKKLIIDYKKLRTRHCLLLQGITYCHISIHRFDTSEDCMNDFFRTSFCHFLEAYSHQDRVISFAAKNLLYYIGKVYGYNGESNNCIVAMTFENLDYIYAEFAIILEHSVLYQNIVDKGNYLIDRFSLKTVATSLETIFCLFSLKQQNYEIDLKINYFNQLIDQILNIIQYYSMRPLPTYSENLNILLKVLLAYLQLIEVIFDKKDSNQLINNKTDKCDNMISMLEDYIKNCQINLKFEATDFVDNKFGFDSESNVKDDLINEDKGEENIKLSIIESPIIKSRTGAILYQCSQILSDTDIDVRLNTLLIASKSMKLLRSYEDILLPYVHKLWDPLVARFSSESDHPIILKRAYDCLLVASEFCGDFLLSPTREKIIPKLTLFLQSQLDNRISYFQVHNRLINVKSVEYFAEKQLLSTFGLLANNLNLQSHDLWTLIPVLLSYIILKPIDYELQRCALDSLIQISKRDSGSIRLYIHRFLKLYYPDFTLNPLEIFNEKWAMNIDSDEELVSKLRHIETQPNFIDNSSQYEFETSVCNHKNGYESDKIDSDLEDLLYTSIHHQTVNSCELSFVSEKSESFTNQPNCKLYNKRTINKRSIRIKKKQSKLDNIRKIEKKQEPELNLSYGNLSIDFDKIDPTESLNKFYNEDLYDSEEEALALKKMSNDKRFWKIDSEDSLSGFRRRSQLNRLKRPCKKCGGFGHLVKNCPWNVLYSLLFNQPL</sequence>
<dbReference type="EMBL" id="JAPWDV010000003">
    <property type="protein sequence ID" value="KAJ6216800.1"/>
    <property type="molecule type" value="Genomic_DNA"/>
</dbReference>
<evidence type="ECO:0000313" key="3">
    <source>
        <dbReference type="EMBL" id="KAJ6216800.1"/>
    </source>
</evidence>
<dbReference type="PANTHER" id="PTHR18460">
    <property type="entry name" value="TEL2 INTERACTING PROTEIN 1 TTI1 FAMILY MEMBER"/>
    <property type="match status" value="1"/>
</dbReference>
<keyword evidence="1" id="KW-0863">Zinc-finger</keyword>
<dbReference type="OMA" id="RCKHIIS"/>
<dbReference type="PROSITE" id="PS50158">
    <property type="entry name" value="ZF_CCHC"/>
    <property type="match status" value="1"/>
</dbReference>
<proteinExistence type="predicted"/>
<dbReference type="InterPro" id="IPR057567">
    <property type="entry name" value="TPR_TTI1_C"/>
</dbReference>
<accession>A0A9Q0M3L8</accession>
<gene>
    <name evidence="3" type="ORF">RDWZM_007957</name>
</gene>
<dbReference type="InterPro" id="IPR001878">
    <property type="entry name" value="Znf_CCHC"/>
</dbReference>
<protein>
    <recommendedName>
        <fullName evidence="2">CCHC-type domain-containing protein</fullName>
    </recommendedName>
</protein>
<dbReference type="Proteomes" id="UP001142055">
    <property type="component" value="Chromosome 3"/>
</dbReference>